<feature type="transmembrane region" description="Helical" evidence="2">
    <location>
        <begin position="224"/>
        <end position="241"/>
    </location>
</feature>
<feature type="compositionally biased region" description="Acidic residues" evidence="1">
    <location>
        <begin position="448"/>
        <end position="464"/>
    </location>
</feature>
<keyword evidence="2" id="KW-1133">Transmembrane helix</keyword>
<dbReference type="OrthoDB" id="10062838at2759"/>
<protein>
    <recommendedName>
        <fullName evidence="3">EamA domain-containing protein</fullName>
    </recommendedName>
</protein>
<dbReference type="Gene3D" id="1.10.3730.20">
    <property type="match status" value="1"/>
</dbReference>
<feature type="transmembrane region" description="Helical" evidence="2">
    <location>
        <begin position="319"/>
        <end position="338"/>
    </location>
</feature>
<dbReference type="InterPro" id="IPR000620">
    <property type="entry name" value="EamA_dom"/>
</dbReference>
<dbReference type="Proteomes" id="UP000013776">
    <property type="component" value="Unassembled WGS sequence"/>
</dbReference>
<feature type="transmembrane region" description="Helical" evidence="2">
    <location>
        <begin position="92"/>
        <end position="111"/>
    </location>
</feature>
<dbReference type="STRING" id="1097556.R4XCV2"/>
<name>R4XCV2_TAPDE</name>
<accession>R4XCV2</accession>
<feature type="region of interest" description="Disordered" evidence="1">
    <location>
        <begin position="445"/>
        <end position="464"/>
    </location>
</feature>
<evidence type="ECO:0000259" key="3">
    <source>
        <dbReference type="Pfam" id="PF00892"/>
    </source>
</evidence>
<evidence type="ECO:0000256" key="1">
    <source>
        <dbReference type="SAM" id="MobiDB-lite"/>
    </source>
</evidence>
<dbReference type="SUPFAM" id="SSF103481">
    <property type="entry name" value="Multidrug resistance efflux transporter EmrE"/>
    <property type="match status" value="2"/>
</dbReference>
<organism evidence="4 5">
    <name type="scientific">Taphrina deformans (strain PYCC 5710 / ATCC 11124 / CBS 356.35 / IMI 108563 / JCM 9778 / NBRC 8474)</name>
    <name type="common">Peach leaf curl fungus</name>
    <name type="synonym">Lalaria deformans</name>
    <dbReference type="NCBI Taxonomy" id="1097556"/>
    <lineage>
        <taxon>Eukaryota</taxon>
        <taxon>Fungi</taxon>
        <taxon>Dikarya</taxon>
        <taxon>Ascomycota</taxon>
        <taxon>Taphrinomycotina</taxon>
        <taxon>Taphrinomycetes</taxon>
        <taxon>Taphrinales</taxon>
        <taxon>Taphrinaceae</taxon>
        <taxon>Taphrina</taxon>
    </lineage>
</organism>
<sequence>MEGRTPEPLVRSHSANERQRVTSRAALLQPNLESVAPGLDAAPKNLQVDDESDFEAEEEEHHQTLRRFGNPSRATLRSMNTTKSVVETSKSAYIYAIGIALPISLICFTIQTELAQYIQAKLHYEKPYFMLYITHSSWWLNGVGMWCWLRFRAGRGVQSSTVTRRMLKDCVDTARVVAVKSSAGHRNLAAYMLLVIILCGICLTIAGGTWYVAVNLTTAADLSAIYNSSAFFAYAFSIPILHEKLRLDKVVAVALSIVGVLVIAYGDRASGDEDVSDGGRRALGNVIIAVGAVLYGLYEVLYKKYGCPPDQYDPKRSIVFANAVATGLGCFTLFVMWIPIPILHILGWEIFEFPPRKAALALFFSVASNFIYSSCLLAMISLTSPVLSSVACLLSIFVVAIVDTHITGEALTIAALTGGIFISVGFAVLSWATYVEMKEEAKAREERDSMDDLDILTSDEEDSD</sequence>
<evidence type="ECO:0000313" key="4">
    <source>
        <dbReference type="EMBL" id="CCG82238.1"/>
    </source>
</evidence>
<keyword evidence="5" id="KW-1185">Reference proteome</keyword>
<feature type="transmembrane region" description="Helical" evidence="2">
    <location>
        <begin position="412"/>
        <end position="434"/>
    </location>
</feature>
<evidence type="ECO:0000313" key="5">
    <source>
        <dbReference type="Proteomes" id="UP000013776"/>
    </source>
</evidence>
<dbReference type="VEuPathDB" id="FungiDB:TAPDE_002245"/>
<feature type="domain" description="EamA" evidence="3">
    <location>
        <begin position="192"/>
        <end position="264"/>
    </location>
</feature>
<dbReference type="InterPro" id="IPR037185">
    <property type="entry name" value="EmrE-like"/>
</dbReference>
<feature type="region of interest" description="Disordered" evidence="1">
    <location>
        <begin position="1"/>
        <end position="21"/>
    </location>
</feature>
<keyword evidence="2" id="KW-0472">Membrane</keyword>
<dbReference type="PANTHER" id="PTHR19346">
    <property type="entry name" value="SUGAR PHOSPHATE TRANSPORTER DOMAIN-CONTAINING PROTEIN"/>
    <property type="match status" value="1"/>
</dbReference>
<feature type="transmembrane region" description="Helical" evidence="2">
    <location>
        <begin position="250"/>
        <end position="266"/>
    </location>
</feature>
<feature type="transmembrane region" description="Helical" evidence="2">
    <location>
        <begin position="188"/>
        <end position="212"/>
    </location>
</feature>
<keyword evidence="2" id="KW-0812">Transmembrane</keyword>
<gene>
    <name evidence="4" type="ORF">TAPDE_002245</name>
</gene>
<feature type="transmembrane region" description="Helical" evidence="2">
    <location>
        <begin position="358"/>
        <end position="379"/>
    </location>
</feature>
<dbReference type="InterPro" id="IPR026505">
    <property type="entry name" value="Solute_c_fam_35_mem_F3/F4"/>
</dbReference>
<feature type="transmembrane region" description="Helical" evidence="2">
    <location>
        <begin position="386"/>
        <end position="406"/>
    </location>
</feature>
<comment type="caution">
    <text evidence="4">The sequence shown here is derived from an EMBL/GenBank/DDBJ whole genome shotgun (WGS) entry which is preliminary data.</text>
</comment>
<feature type="transmembrane region" description="Helical" evidence="2">
    <location>
        <begin position="131"/>
        <end position="149"/>
    </location>
</feature>
<dbReference type="GO" id="GO:0016020">
    <property type="term" value="C:membrane"/>
    <property type="evidence" value="ECO:0007669"/>
    <property type="project" value="InterPro"/>
</dbReference>
<evidence type="ECO:0000256" key="2">
    <source>
        <dbReference type="SAM" id="Phobius"/>
    </source>
</evidence>
<reference evidence="4 5" key="1">
    <citation type="journal article" date="2013" name="MBio">
        <title>Genome sequencing of the plant pathogen Taphrina deformans, the causal agent of peach leaf curl.</title>
        <authorList>
            <person name="Cisse O.H."/>
            <person name="Almeida J.M.G.C.F."/>
            <person name="Fonseca A."/>
            <person name="Kumar A.A."/>
            <person name="Salojaervi J."/>
            <person name="Overmyer K."/>
            <person name="Hauser P.M."/>
            <person name="Pagni M."/>
        </authorList>
    </citation>
    <scope>NUCLEOTIDE SEQUENCE [LARGE SCALE GENOMIC DNA]</scope>
    <source>
        <strain evidence="5">PYCC 5710 / ATCC 11124 / CBS 356.35 / IMI 108563 / JCM 9778 / NBRC 8474</strain>
    </source>
</reference>
<proteinExistence type="predicted"/>
<dbReference type="Pfam" id="PF00892">
    <property type="entry name" value="EamA"/>
    <property type="match status" value="1"/>
</dbReference>
<dbReference type="AlphaFoldDB" id="R4XCV2"/>
<feature type="transmembrane region" description="Helical" evidence="2">
    <location>
        <begin position="278"/>
        <end position="298"/>
    </location>
</feature>
<dbReference type="EMBL" id="CAHR02000074">
    <property type="protein sequence ID" value="CCG82238.1"/>
    <property type="molecule type" value="Genomic_DNA"/>
</dbReference>
<dbReference type="eggNOG" id="KOG2765">
    <property type="taxonomic scope" value="Eukaryota"/>
</dbReference>
<dbReference type="PANTHER" id="PTHR19346:SF4">
    <property type="entry name" value="SUGAR PHOSPHATE TRANSPORTER DOMAIN-CONTAINING PROTEIN"/>
    <property type="match status" value="1"/>
</dbReference>